<name>A0A6J4I4J2_9BACT</name>
<accession>A0A6J4I4J2</accession>
<dbReference type="EMBL" id="CADCTA010000066">
    <property type="protein sequence ID" value="CAA9241297.1"/>
    <property type="molecule type" value="Genomic_DNA"/>
</dbReference>
<organism evidence="1">
    <name type="scientific">uncultured Chthoniobacterales bacterium</name>
    <dbReference type="NCBI Taxonomy" id="1836801"/>
    <lineage>
        <taxon>Bacteria</taxon>
        <taxon>Pseudomonadati</taxon>
        <taxon>Verrucomicrobiota</taxon>
        <taxon>Spartobacteria</taxon>
        <taxon>Chthoniobacterales</taxon>
        <taxon>environmental samples</taxon>
    </lineage>
</organism>
<evidence type="ECO:0000313" key="1">
    <source>
        <dbReference type="EMBL" id="CAA9241297.1"/>
    </source>
</evidence>
<sequence>MNGQESQMITRLWRGWTTREKADAYERLLRDEILPGIAARLPEGYRGARMFRRDIEDGVEFLTVLTFESEDAIRSFVGDDVEVANLPEKARALLARFETRAQHYREVPLG</sequence>
<reference evidence="1" key="1">
    <citation type="submission" date="2020-02" db="EMBL/GenBank/DDBJ databases">
        <authorList>
            <person name="Meier V. D."/>
        </authorList>
    </citation>
    <scope>NUCLEOTIDE SEQUENCE</scope>
    <source>
        <strain evidence="1">AVDCRST_MAG42</strain>
    </source>
</reference>
<protein>
    <recommendedName>
        <fullName evidence="2">Antibiotic biosynthesis monooxygenase</fullName>
    </recommendedName>
</protein>
<dbReference type="InterPro" id="IPR011008">
    <property type="entry name" value="Dimeric_a/b-barrel"/>
</dbReference>
<dbReference type="AlphaFoldDB" id="A0A6J4I4J2"/>
<evidence type="ECO:0008006" key="2">
    <source>
        <dbReference type="Google" id="ProtNLM"/>
    </source>
</evidence>
<gene>
    <name evidence="1" type="ORF">AVDCRST_MAG42-1720</name>
</gene>
<dbReference type="SUPFAM" id="SSF54909">
    <property type="entry name" value="Dimeric alpha+beta barrel"/>
    <property type="match status" value="1"/>
</dbReference>
<proteinExistence type="predicted"/>